<dbReference type="InterPro" id="IPR006728">
    <property type="entry name" value="YezG-like"/>
</dbReference>
<accession>A0ABS8HYZ1</accession>
<keyword evidence="2" id="KW-1185">Reference proteome</keyword>
<organism evidence="1 2">
    <name type="scientific">Pelosinus baikalensis</name>
    <dbReference type="NCBI Taxonomy" id="2892015"/>
    <lineage>
        <taxon>Bacteria</taxon>
        <taxon>Bacillati</taxon>
        <taxon>Bacillota</taxon>
        <taxon>Negativicutes</taxon>
        <taxon>Selenomonadales</taxon>
        <taxon>Sporomusaceae</taxon>
        <taxon>Pelosinus</taxon>
    </lineage>
</organism>
<dbReference type="Pfam" id="PF04634">
    <property type="entry name" value="YezG-like"/>
    <property type="match status" value="1"/>
</dbReference>
<dbReference type="InterPro" id="IPR036170">
    <property type="entry name" value="YezG-like_sf"/>
</dbReference>
<comment type="caution">
    <text evidence="1">The sequence shown here is derived from an EMBL/GenBank/DDBJ whole genome shotgun (WGS) entry which is preliminary data.</text>
</comment>
<dbReference type="RefSeq" id="WP_229537105.1">
    <property type="nucleotide sequence ID" value="NZ_JAJHJB010000054.1"/>
</dbReference>
<protein>
    <submittedName>
        <fullName evidence="1">Antitoxin YezG family protein</fullName>
    </submittedName>
</protein>
<gene>
    <name evidence="1" type="ORF">LMF89_23125</name>
</gene>
<sequence>METNGMEQLFEKIAKALINIIPEDWEKIYLYAEIRDGYEKVFFYYYPKGSNSAIYSLDITDKYNIDKKQFDERENHLYDCFGELYKEFKTQGQEPWTNLTFILDSTGKMKLEYGYDDISQKSSVEKQDEWEAKYIAM</sequence>
<evidence type="ECO:0000313" key="2">
    <source>
        <dbReference type="Proteomes" id="UP001165492"/>
    </source>
</evidence>
<dbReference type="SUPFAM" id="SSF160424">
    <property type="entry name" value="BH3703-like"/>
    <property type="match status" value="1"/>
</dbReference>
<dbReference type="NCBIfam" id="TIGR01741">
    <property type="entry name" value="staph_tand_hypo"/>
    <property type="match status" value="1"/>
</dbReference>
<dbReference type="Gene3D" id="3.30.500.20">
    <property type="entry name" value="BH3703-like domains"/>
    <property type="match status" value="1"/>
</dbReference>
<dbReference type="EMBL" id="JAJHJB010000054">
    <property type="protein sequence ID" value="MCC5468235.1"/>
    <property type="molecule type" value="Genomic_DNA"/>
</dbReference>
<reference evidence="1" key="1">
    <citation type="submission" date="2021-11" db="EMBL/GenBank/DDBJ databases">
        <title>Description of a new species Pelosinus isolated from the bottom sediments of Lake Baikal.</title>
        <authorList>
            <person name="Zakharyuk A."/>
        </authorList>
    </citation>
    <scope>NUCLEOTIDE SEQUENCE</scope>
    <source>
        <strain evidence="1">Bkl1</strain>
    </source>
</reference>
<name>A0ABS8HYZ1_9FIRM</name>
<proteinExistence type="predicted"/>
<evidence type="ECO:0000313" key="1">
    <source>
        <dbReference type="EMBL" id="MCC5468235.1"/>
    </source>
</evidence>
<dbReference type="Proteomes" id="UP001165492">
    <property type="component" value="Unassembled WGS sequence"/>
</dbReference>